<proteinExistence type="predicted"/>
<reference evidence="1 2" key="1">
    <citation type="submission" date="2022-05" db="EMBL/GenBank/DDBJ databases">
        <authorList>
            <consortium name="Genoscope - CEA"/>
            <person name="William W."/>
        </authorList>
    </citation>
    <scope>NUCLEOTIDE SEQUENCE [LARGE SCALE GENOMIC DNA]</scope>
</reference>
<sequence>IFPLVDFSSLSSDFNLPMDIDSSILNVSTDNFDIVSTHSTLNSTSPSLQTTAIPNICRRTTGLKGMVINCNGLKGTYHCTEFQALHKPDIVLGCNSKLHKAVPTYSVFPPYYTVFRKDCDCHGGEVFYQTSKELKQLGQRDFLQQFLVDNGRSTQL</sequence>
<comment type="caution">
    <text evidence="1">The sequence shown here is derived from an EMBL/GenBank/DDBJ whole genome shotgun (WGS) entry which is preliminary data.</text>
</comment>
<protein>
    <submittedName>
        <fullName evidence="1">Uncharacterized protein</fullName>
    </submittedName>
</protein>
<dbReference type="EMBL" id="CALNXI010000809">
    <property type="protein sequence ID" value="CAH3140957.1"/>
    <property type="molecule type" value="Genomic_DNA"/>
</dbReference>
<feature type="non-terminal residue" evidence="1">
    <location>
        <position position="1"/>
    </location>
</feature>
<accession>A0ABN8PG42</accession>
<name>A0ABN8PG42_9CNID</name>
<gene>
    <name evidence="1" type="ORF">PEVE_00041935</name>
</gene>
<evidence type="ECO:0000313" key="2">
    <source>
        <dbReference type="Proteomes" id="UP001159427"/>
    </source>
</evidence>
<dbReference type="Proteomes" id="UP001159427">
    <property type="component" value="Unassembled WGS sequence"/>
</dbReference>
<keyword evidence="2" id="KW-1185">Reference proteome</keyword>
<evidence type="ECO:0000313" key="1">
    <source>
        <dbReference type="EMBL" id="CAH3140957.1"/>
    </source>
</evidence>
<organism evidence="1 2">
    <name type="scientific">Porites evermanni</name>
    <dbReference type="NCBI Taxonomy" id="104178"/>
    <lineage>
        <taxon>Eukaryota</taxon>
        <taxon>Metazoa</taxon>
        <taxon>Cnidaria</taxon>
        <taxon>Anthozoa</taxon>
        <taxon>Hexacorallia</taxon>
        <taxon>Scleractinia</taxon>
        <taxon>Fungiina</taxon>
        <taxon>Poritidae</taxon>
        <taxon>Porites</taxon>
    </lineage>
</organism>